<gene>
    <name evidence="2" type="primary">lukD_1</name>
    <name evidence="2" type="ORF">NCTC10702_02856</name>
</gene>
<evidence type="ECO:0000313" key="3">
    <source>
        <dbReference type="Proteomes" id="UP000254116"/>
    </source>
</evidence>
<dbReference type="EMBL" id="UHBY01000003">
    <property type="protein sequence ID" value="SUL36597.1"/>
    <property type="molecule type" value="Genomic_DNA"/>
</dbReference>
<dbReference type="Proteomes" id="UP000254116">
    <property type="component" value="Unassembled WGS sequence"/>
</dbReference>
<organism evidence="2 3">
    <name type="scientific">Staphylococcus aureus</name>
    <dbReference type="NCBI Taxonomy" id="1280"/>
    <lineage>
        <taxon>Bacteria</taxon>
        <taxon>Bacillati</taxon>
        <taxon>Bacillota</taxon>
        <taxon>Bacilli</taxon>
        <taxon>Bacillales</taxon>
        <taxon>Staphylococcaceae</taxon>
        <taxon>Staphylococcus</taxon>
    </lineage>
</organism>
<dbReference type="AlphaFoldDB" id="A0A380EJF3"/>
<keyword evidence="1" id="KW-0732">Signal</keyword>
<dbReference type="InterPro" id="IPR036435">
    <property type="entry name" value="Leukocidin/porin_MspA_sf"/>
</dbReference>
<evidence type="ECO:0000256" key="1">
    <source>
        <dbReference type="ARBA" id="ARBA00022729"/>
    </source>
</evidence>
<accession>A0A380EJF3</accession>
<dbReference type="SUPFAM" id="SSF56959">
    <property type="entry name" value="Leukocidin-like"/>
    <property type="match status" value="1"/>
</dbReference>
<reference evidence="2 3" key="1">
    <citation type="submission" date="2018-06" db="EMBL/GenBank/DDBJ databases">
        <authorList>
            <consortium name="Pathogen Informatics"/>
            <person name="Doyle S."/>
        </authorList>
    </citation>
    <scope>NUCLEOTIDE SEQUENCE [LARGE SCALE GENOMIC DNA]</scope>
    <source>
        <strain evidence="2 3">NCTC10702</strain>
    </source>
</reference>
<sequence>MESTTLGGNNYKNQNTVTFTSTYEVDWQNHTVKLIGTDSKELILEYNC</sequence>
<proteinExistence type="predicted"/>
<evidence type="ECO:0000313" key="2">
    <source>
        <dbReference type="EMBL" id="SUL36597.1"/>
    </source>
</evidence>
<dbReference type="Gene3D" id="2.70.240.10">
    <property type="entry name" value="Leukocidin/porin MspA"/>
    <property type="match status" value="1"/>
</dbReference>
<protein>
    <submittedName>
        <fullName evidence="2">Leukotoxin LukD</fullName>
    </submittedName>
</protein>
<name>A0A380EJF3_STAAU</name>